<protein>
    <submittedName>
        <fullName evidence="1">Uncharacterized protein</fullName>
    </submittedName>
</protein>
<dbReference type="EMBL" id="LK931336">
    <property type="protein sequence ID" value="CDZ82725.1"/>
    <property type="molecule type" value="Genomic_DNA"/>
</dbReference>
<reference evidence="1" key="1">
    <citation type="submission" date="2014-06" db="EMBL/GenBank/DDBJ databases">
        <authorList>
            <person name="Urmite Genomes Urmite Genomes"/>
        </authorList>
    </citation>
    <scope>NUCLEOTIDE SEQUENCE</scope>
</reference>
<organism evidence="1">
    <name type="scientific">Citrobacter koseri</name>
    <name type="common">Citrobacter diversus</name>
    <dbReference type="NCBI Taxonomy" id="545"/>
    <lineage>
        <taxon>Bacteria</taxon>
        <taxon>Pseudomonadati</taxon>
        <taxon>Pseudomonadota</taxon>
        <taxon>Gammaproteobacteria</taxon>
        <taxon>Enterobacterales</taxon>
        <taxon>Enterobacteriaceae</taxon>
        <taxon>Citrobacter</taxon>
    </lineage>
</organism>
<dbReference type="AlphaFoldDB" id="A0A078L7L9"/>
<evidence type="ECO:0000313" key="1">
    <source>
        <dbReference type="EMBL" id="CDZ82725.1"/>
    </source>
</evidence>
<proteinExistence type="predicted"/>
<dbReference type="PATRIC" id="fig|545.12.peg.811"/>
<name>A0A078L7L9_CITKO</name>
<sequence>MPEFSKILRTVGFDVVAKATNRTPRQIYKWEKNKTLPRSDFTGETALARAIAEASNGLFTEQEILNAAINGRRQGQVKV</sequence>
<gene>
    <name evidence="1" type="ORF">BN1086_00811</name>
</gene>
<accession>A0A078L7L9</accession>